<protein>
    <submittedName>
        <fullName evidence="1">Uncharacterized protein</fullName>
    </submittedName>
</protein>
<evidence type="ECO:0000313" key="2">
    <source>
        <dbReference type="Proteomes" id="UP000324222"/>
    </source>
</evidence>
<dbReference type="AlphaFoldDB" id="A0A5B7EEZ3"/>
<gene>
    <name evidence="1" type="ORF">E2C01_025256</name>
</gene>
<dbReference type="Proteomes" id="UP000324222">
    <property type="component" value="Unassembled WGS sequence"/>
</dbReference>
<reference evidence="1 2" key="1">
    <citation type="submission" date="2019-05" db="EMBL/GenBank/DDBJ databases">
        <title>Another draft genome of Portunus trituberculatus and its Hox gene families provides insights of decapod evolution.</title>
        <authorList>
            <person name="Jeong J.-H."/>
            <person name="Song I."/>
            <person name="Kim S."/>
            <person name="Choi T."/>
            <person name="Kim D."/>
            <person name="Ryu S."/>
            <person name="Kim W."/>
        </authorList>
    </citation>
    <scope>NUCLEOTIDE SEQUENCE [LARGE SCALE GENOMIC DNA]</scope>
    <source>
        <tissue evidence="1">Muscle</tissue>
    </source>
</reference>
<accession>A0A5B7EEZ3</accession>
<keyword evidence="2" id="KW-1185">Reference proteome</keyword>
<dbReference type="EMBL" id="VSRR010002534">
    <property type="protein sequence ID" value="MPC31955.1"/>
    <property type="molecule type" value="Genomic_DNA"/>
</dbReference>
<sequence>MPLFCFILGGARQTLSSERVMVTLGSLEFWCRLEMLHLGHMGSQLPVPGGAGGADEHAKVHYLRTVPFVTCLRNNGYSQSRVDIHRNSSYAHGKVVLVLVSHIPSNSATLHTFQCKARTSATP</sequence>
<organism evidence="1 2">
    <name type="scientific">Portunus trituberculatus</name>
    <name type="common">Swimming crab</name>
    <name type="synonym">Neptunus trituberculatus</name>
    <dbReference type="NCBI Taxonomy" id="210409"/>
    <lineage>
        <taxon>Eukaryota</taxon>
        <taxon>Metazoa</taxon>
        <taxon>Ecdysozoa</taxon>
        <taxon>Arthropoda</taxon>
        <taxon>Crustacea</taxon>
        <taxon>Multicrustacea</taxon>
        <taxon>Malacostraca</taxon>
        <taxon>Eumalacostraca</taxon>
        <taxon>Eucarida</taxon>
        <taxon>Decapoda</taxon>
        <taxon>Pleocyemata</taxon>
        <taxon>Brachyura</taxon>
        <taxon>Eubrachyura</taxon>
        <taxon>Portunoidea</taxon>
        <taxon>Portunidae</taxon>
        <taxon>Portuninae</taxon>
        <taxon>Portunus</taxon>
    </lineage>
</organism>
<name>A0A5B7EEZ3_PORTR</name>
<proteinExistence type="predicted"/>
<evidence type="ECO:0000313" key="1">
    <source>
        <dbReference type="EMBL" id="MPC31955.1"/>
    </source>
</evidence>
<comment type="caution">
    <text evidence="1">The sequence shown here is derived from an EMBL/GenBank/DDBJ whole genome shotgun (WGS) entry which is preliminary data.</text>
</comment>